<keyword evidence="4" id="KW-1185">Reference proteome</keyword>
<name>G9WUJ4_9FIRM</name>
<dbReference type="RefSeq" id="WP_009536245.1">
    <property type="nucleotide sequence ID" value="NZ_JH414504.1"/>
</dbReference>
<accession>G9WUJ4</accession>
<dbReference type="SUPFAM" id="SSF51445">
    <property type="entry name" value="(Trans)glycosidases"/>
    <property type="match status" value="1"/>
</dbReference>
<evidence type="ECO:0000313" key="4">
    <source>
        <dbReference type="Proteomes" id="UP000003527"/>
    </source>
</evidence>
<dbReference type="EMBL" id="AFZD01000016">
    <property type="protein sequence ID" value="EHL12012.1"/>
    <property type="molecule type" value="Genomic_DNA"/>
</dbReference>
<protein>
    <recommendedName>
        <fullName evidence="2">DUF4015 domain-containing protein</fullName>
    </recommendedName>
</protein>
<evidence type="ECO:0000313" key="3">
    <source>
        <dbReference type="EMBL" id="EHL12012.1"/>
    </source>
</evidence>
<gene>
    <name evidence="3" type="ORF">HMPREF9624_00319</name>
</gene>
<reference evidence="3 4" key="1">
    <citation type="submission" date="2011-08" db="EMBL/GenBank/DDBJ databases">
        <title>The Genome Sequence of Oribacterium sp. ACB7.</title>
        <authorList>
            <consortium name="The Broad Institute Genome Sequencing Platform"/>
            <person name="Earl A."/>
            <person name="Ward D."/>
            <person name="Feldgarden M."/>
            <person name="Gevers D."/>
            <person name="Sizova M."/>
            <person name="Hazen A."/>
            <person name="Epstein S."/>
            <person name="Young S.K."/>
            <person name="Zeng Q."/>
            <person name="Gargeya S."/>
            <person name="Fitzgerald M."/>
            <person name="Haas B."/>
            <person name="Abouelleil A."/>
            <person name="Alvarado L."/>
            <person name="Arachchi H.M."/>
            <person name="Berlin A."/>
            <person name="Brown A."/>
            <person name="Chapman S.B."/>
            <person name="Chen Z."/>
            <person name="Dunbar C."/>
            <person name="Freedman E."/>
            <person name="Gearin G."/>
            <person name="Gellesch M."/>
            <person name="Goldberg J."/>
            <person name="Griggs A."/>
            <person name="Gujja S."/>
            <person name="Heiman D."/>
            <person name="Howarth C."/>
            <person name="Larson L."/>
            <person name="Lui A."/>
            <person name="MacDonald P.J.P."/>
            <person name="Montmayeur A."/>
            <person name="Murphy C."/>
            <person name="Neiman D."/>
            <person name="Pearson M."/>
            <person name="Priest M."/>
            <person name="Roberts A."/>
            <person name="Saif S."/>
            <person name="Shea T."/>
            <person name="Shenoy N."/>
            <person name="Sisk P."/>
            <person name="Stolte C."/>
            <person name="Sykes S."/>
            <person name="Wortman J."/>
            <person name="Nusbaum C."/>
            <person name="Birren B."/>
        </authorList>
    </citation>
    <scope>NUCLEOTIDE SEQUENCE [LARGE SCALE GENOMIC DNA]</scope>
    <source>
        <strain evidence="3 4">ACB7</strain>
    </source>
</reference>
<proteinExistence type="predicted"/>
<dbReference type="InterPro" id="IPR025275">
    <property type="entry name" value="DUF4015"/>
</dbReference>
<dbReference type="Proteomes" id="UP000003527">
    <property type="component" value="Unassembled WGS sequence"/>
</dbReference>
<dbReference type="AlphaFoldDB" id="G9WUJ4"/>
<dbReference type="HOGENOM" id="CLU_030168_2_0_9"/>
<dbReference type="Pfam" id="PF13200">
    <property type="entry name" value="DUF4015"/>
    <property type="match status" value="1"/>
</dbReference>
<evidence type="ECO:0000256" key="1">
    <source>
        <dbReference type="SAM" id="MobiDB-lite"/>
    </source>
</evidence>
<dbReference type="Gene3D" id="3.20.20.80">
    <property type="entry name" value="Glycosidases"/>
    <property type="match status" value="1"/>
</dbReference>
<comment type="caution">
    <text evidence="3">The sequence shown here is derived from an EMBL/GenBank/DDBJ whole genome shotgun (WGS) entry which is preliminary data.</text>
</comment>
<dbReference type="PATRIC" id="fig|796944.3.peg.1026"/>
<organism evidence="3 4">
    <name type="scientific">Oribacterium asaccharolyticum ACB7</name>
    <dbReference type="NCBI Taxonomy" id="796944"/>
    <lineage>
        <taxon>Bacteria</taxon>
        <taxon>Bacillati</taxon>
        <taxon>Bacillota</taxon>
        <taxon>Clostridia</taxon>
        <taxon>Lachnospirales</taxon>
        <taxon>Lachnospiraceae</taxon>
        <taxon>Oribacterium</taxon>
    </lineage>
</organism>
<feature type="region of interest" description="Disordered" evidence="1">
    <location>
        <begin position="420"/>
        <end position="448"/>
    </location>
</feature>
<dbReference type="InterPro" id="IPR017853">
    <property type="entry name" value="GH"/>
</dbReference>
<sequence>MRVKSYLWILIILFCLLSACGTKAPLKYKVNKTPELKQYESELAEKAEFQESLAQESIEAKERAEEEEKAKAALIWKKPAISKERKKVKGIYITDNTAGSERMEEILSGMKGTELNALVIDIKNDQGRISYRMNNPLVKELGADLKIIPDLPALLKRCHDEGIYVIARLVCFRDPYIGSKHPEWMNQKADGSLFEDNNGLNWVNPYKKEYWDYLASIAESCADDGFDEIQLDYVRFCTEKRMQEVVYPEEAKTDKTKIITEFVRFMADRMAQKKVFFSTDVFGTIIGSYVDSMSVGQDYAVMAECVDYMCPMIYPSHYGNGNFGIAYPDTEPYKTIQGALAASHKALFLEAGNQSYQATVRPWLQGFTASYLQHYISYGKEEIRAQIQAVYDSGYEEWLIWNAANNYNFSAFLSKEEAEVEEKSRKEVGPPVQMTQTEESSEERRNGE</sequence>
<evidence type="ECO:0000259" key="2">
    <source>
        <dbReference type="Pfam" id="PF13200"/>
    </source>
</evidence>
<dbReference type="PROSITE" id="PS51257">
    <property type="entry name" value="PROKAR_LIPOPROTEIN"/>
    <property type="match status" value="1"/>
</dbReference>
<feature type="domain" description="DUF4015" evidence="2">
    <location>
        <begin position="90"/>
        <end position="407"/>
    </location>
</feature>